<evidence type="ECO:0000259" key="4">
    <source>
        <dbReference type="PROSITE" id="PS51393"/>
    </source>
</evidence>
<keyword evidence="6" id="KW-1185">Reference proteome</keyword>
<evidence type="ECO:0000256" key="2">
    <source>
        <dbReference type="ARBA" id="ARBA00023002"/>
    </source>
</evidence>
<feature type="domain" description="Lipoxygenase" evidence="4">
    <location>
        <begin position="280"/>
        <end position="732"/>
    </location>
</feature>
<dbReference type="SUPFAM" id="SSF48484">
    <property type="entry name" value="Lipoxigenase"/>
    <property type="match status" value="1"/>
</dbReference>
<evidence type="ECO:0000313" key="5">
    <source>
        <dbReference type="EMBL" id="GAA4356507.1"/>
    </source>
</evidence>
<sequence length="732" mass="82341">MLNSTPKAPVPVLPQNDSPEQQKQRAFDTSLAKTSYNYMFSYLEPIPISADLPKGEAFTPAYEAKVLQVFLPLIENFKDVVIGLLKKELQDDLPSAALSSVKAVEVAYEKLKQDKKSSNPLKIVTEVEDIKELLHALSKVPKELESVIKAVARLPEDLLHMVEGFGKIFKQFETEGFTAFLKNTLYDMLDSGNGRDYLKAKSIKDYANLLSDLGAPENLQLEQKPWMIKDPEIDSTHDITQQDWYFGYCQIGGFNTTNLKAVSTNTSQATESVSLTELQAKMPLSDKILQSVTGDSSLSLEQATQDGLLYVCDYEQFEGLEGSELHDLKRYPAAPIAVFYWNPNPPKGFPTGGALQPIAIQLGQSFDENKTPIFTPNDCANANDENGVKWQIAKLIVQNTCAIQHETVAHLGACHLVIEPMVVAANRQLAQTHPLMVLLKPHFRFTLDINNGAIHSLIVPGGVVASVLSTSIQSSGELIVKAHEKWRFDKQNPEVLFEQRGVSDKRLPSFPFREDTLELWAAIKQYVRDYLELYYQGSTDDERNIHVKEDYELQNWINEMVNPKYAAIKGMDGLVETGEPDKPYAIDDFAYLVEVVALIIYTASAQHAAVNYAQYPLMSYIPSVTGSIYQPAPTKAQELTEESFLDWLPPLDVALYQASFGYLLTEVQYDVLGYYSDNPRQPYFADPRVRRVVSEFQFALKEIEIRVHKRNEQRPFPYLCQLPSLIPNSISI</sequence>
<dbReference type="InterPro" id="IPR000907">
    <property type="entry name" value="LipOase"/>
</dbReference>
<dbReference type="PROSITE" id="PS51393">
    <property type="entry name" value="LIPOXYGENASE_3"/>
    <property type="match status" value="1"/>
</dbReference>
<dbReference type="InterPro" id="IPR036226">
    <property type="entry name" value="LipOase_C_sf"/>
</dbReference>
<dbReference type="EMBL" id="BAABFV010000001">
    <property type="protein sequence ID" value="GAA4356507.1"/>
    <property type="molecule type" value="Genomic_DNA"/>
</dbReference>
<dbReference type="RefSeq" id="WP_345291578.1">
    <property type="nucleotide sequence ID" value="NZ_BAABFV010000001.1"/>
</dbReference>
<dbReference type="Pfam" id="PF00305">
    <property type="entry name" value="Lipoxygenase"/>
    <property type="match status" value="1"/>
</dbReference>
<dbReference type="PANTHER" id="PTHR11771">
    <property type="entry name" value="LIPOXYGENASE"/>
    <property type="match status" value="1"/>
</dbReference>
<dbReference type="PRINTS" id="PR00087">
    <property type="entry name" value="LIPOXYGENASE"/>
</dbReference>
<gene>
    <name evidence="5" type="ORF">GCM10023151_04490</name>
</gene>
<protein>
    <recommendedName>
        <fullName evidence="4">Lipoxygenase domain-containing protein</fullName>
    </recommendedName>
</protein>
<evidence type="ECO:0000313" key="6">
    <source>
        <dbReference type="Proteomes" id="UP001501011"/>
    </source>
</evidence>
<dbReference type="InterPro" id="IPR013819">
    <property type="entry name" value="LipOase_C"/>
</dbReference>
<reference evidence="6" key="1">
    <citation type="journal article" date="2019" name="Int. J. Syst. Evol. Microbiol.">
        <title>The Global Catalogue of Microorganisms (GCM) 10K type strain sequencing project: providing services to taxonomists for standard genome sequencing and annotation.</title>
        <authorList>
            <consortium name="The Broad Institute Genomics Platform"/>
            <consortium name="The Broad Institute Genome Sequencing Center for Infectious Disease"/>
            <person name="Wu L."/>
            <person name="Ma J."/>
        </authorList>
    </citation>
    <scope>NUCLEOTIDE SEQUENCE [LARGE SCALE GENOMIC DNA]</scope>
    <source>
        <strain evidence="6">JCM 17728</strain>
    </source>
</reference>
<dbReference type="Gene3D" id="1.20.245.10">
    <property type="entry name" value="Lipoxygenase-1, Domain 5"/>
    <property type="match status" value="1"/>
</dbReference>
<comment type="caution">
    <text evidence="5">The sequence shown here is derived from an EMBL/GenBank/DDBJ whole genome shotgun (WGS) entry which is preliminary data.</text>
</comment>
<organism evidence="5 6">
    <name type="scientific">Kangiella marina</name>
    <dbReference type="NCBI Taxonomy" id="1079178"/>
    <lineage>
        <taxon>Bacteria</taxon>
        <taxon>Pseudomonadati</taxon>
        <taxon>Pseudomonadota</taxon>
        <taxon>Gammaproteobacteria</taxon>
        <taxon>Kangiellales</taxon>
        <taxon>Kangiellaceae</taxon>
        <taxon>Kangiella</taxon>
    </lineage>
</organism>
<dbReference type="InterPro" id="IPR020834">
    <property type="entry name" value="LipOase_CS"/>
</dbReference>
<accession>A0ABP8IDS6</accession>
<dbReference type="Gene3D" id="3.10.450.60">
    <property type="match status" value="1"/>
</dbReference>
<evidence type="ECO:0000256" key="1">
    <source>
        <dbReference type="ARBA" id="ARBA00022723"/>
    </source>
</evidence>
<feature type="region of interest" description="Disordered" evidence="3">
    <location>
        <begin position="1"/>
        <end position="24"/>
    </location>
</feature>
<evidence type="ECO:0000256" key="3">
    <source>
        <dbReference type="SAM" id="MobiDB-lite"/>
    </source>
</evidence>
<keyword evidence="1" id="KW-0479">Metal-binding</keyword>
<keyword evidence="2" id="KW-0560">Oxidoreductase</keyword>
<proteinExistence type="predicted"/>
<dbReference type="PROSITE" id="PS00081">
    <property type="entry name" value="LIPOXYGENASE_2"/>
    <property type="match status" value="1"/>
</dbReference>
<name>A0ABP8IDS6_9GAMM</name>
<dbReference type="Proteomes" id="UP001501011">
    <property type="component" value="Unassembled WGS sequence"/>
</dbReference>